<keyword evidence="2" id="KW-1185">Reference proteome</keyword>
<name>A0ABS4CL55_9ENTE</name>
<proteinExistence type="predicted"/>
<evidence type="ECO:0000313" key="1">
    <source>
        <dbReference type="EMBL" id="MBP1047339.1"/>
    </source>
</evidence>
<dbReference type="EMBL" id="JAEDXU010000007">
    <property type="protein sequence ID" value="MBP1047339.1"/>
    <property type="molecule type" value="Genomic_DNA"/>
</dbReference>
<dbReference type="Proteomes" id="UP000673375">
    <property type="component" value="Unassembled WGS sequence"/>
</dbReference>
<gene>
    <name evidence="1" type="ORF">I6N96_13730</name>
</gene>
<evidence type="ECO:0000313" key="2">
    <source>
        <dbReference type="Proteomes" id="UP000673375"/>
    </source>
</evidence>
<sequence length="99" mass="10977">MFDDIMSGVNGLVEDTKENLLNARKSLEKNLIRMCVASPSHATSETRKTVLKTMEQTHLQELEGLCTSYTADLSTAVKGQWVTKAKQSITDASKVMNKE</sequence>
<organism evidence="1 2">
    <name type="scientific">Enterococcus larvae</name>
    <dbReference type="NCBI Taxonomy" id="2794352"/>
    <lineage>
        <taxon>Bacteria</taxon>
        <taxon>Bacillati</taxon>
        <taxon>Bacillota</taxon>
        <taxon>Bacilli</taxon>
        <taxon>Lactobacillales</taxon>
        <taxon>Enterococcaceae</taxon>
        <taxon>Enterococcus</taxon>
    </lineage>
</organism>
<dbReference type="RefSeq" id="WP_209558122.1">
    <property type="nucleotide sequence ID" value="NZ_JAEDXU010000007.1"/>
</dbReference>
<comment type="caution">
    <text evidence="1">The sequence shown here is derived from an EMBL/GenBank/DDBJ whole genome shotgun (WGS) entry which is preliminary data.</text>
</comment>
<protein>
    <submittedName>
        <fullName evidence="1">Uncharacterized protein</fullName>
    </submittedName>
</protein>
<accession>A0ABS4CL55</accession>
<reference evidence="1 2" key="1">
    <citation type="submission" date="2020-12" db="EMBL/GenBank/DDBJ databases">
        <title>Vagococcus allomyrinae sp. nov. and Enterococcus lavae sp. nov., isolated from the larvae of Allomyrina dichotoma.</title>
        <authorList>
            <person name="Lee S.D."/>
        </authorList>
    </citation>
    <scope>NUCLEOTIDE SEQUENCE [LARGE SCALE GENOMIC DNA]</scope>
    <source>
        <strain evidence="1 2">BWM-S5</strain>
    </source>
</reference>